<evidence type="ECO:0000313" key="4">
    <source>
        <dbReference type="Proteomes" id="UP000596660"/>
    </source>
</evidence>
<dbReference type="Pfam" id="PF03478">
    <property type="entry name" value="Beta-prop_KIB1-4"/>
    <property type="match status" value="1"/>
</dbReference>
<dbReference type="Gene3D" id="1.20.1280.50">
    <property type="match status" value="1"/>
</dbReference>
<dbReference type="InterPro" id="IPR007942">
    <property type="entry name" value="PLipase-like"/>
</dbReference>
<organism evidence="3 4">
    <name type="scientific">Chenopodium quinoa</name>
    <name type="common">Quinoa</name>
    <dbReference type="NCBI Taxonomy" id="63459"/>
    <lineage>
        <taxon>Eukaryota</taxon>
        <taxon>Viridiplantae</taxon>
        <taxon>Streptophyta</taxon>
        <taxon>Embryophyta</taxon>
        <taxon>Tracheophyta</taxon>
        <taxon>Spermatophyta</taxon>
        <taxon>Magnoliopsida</taxon>
        <taxon>eudicotyledons</taxon>
        <taxon>Gunneridae</taxon>
        <taxon>Pentapetalae</taxon>
        <taxon>Caryophyllales</taxon>
        <taxon>Chenopodiaceae</taxon>
        <taxon>Chenopodioideae</taxon>
        <taxon>Atripliceae</taxon>
        <taxon>Chenopodium</taxon>
    </lineage>
</organism>
<dbReference type="PANTHER" id="PTHR47123:SF6">
    <property type="entry name" value="F-BOX PROTEIN SKIP23-LIKE ISOFORM X1"/>
    <property type="match status" value="1"/>
</dbReference>
<feature type="coiled-coil region" evidence="1">
    <location>
        <begin position="563"/>
        <end position="590"/>
    </location>
</feature>
<dbReference type="SUPFAM" id="SSF81383">
    <property type="entry name" value="F-box domain"/>
    <property type="match status" value="1"/>
</dbReference>
<sequence>MTSNRRRRVSWSGLPPELLTAVADRLETRADILHFRRACKTWRASAPLSLLTPKNILSPIFPHSIDINRTKFLVANSVFLVRSAINPKLQPWLVSVEESNPGILSVRSPLSRLIAERLPEKFPQNLDLSQFHVSELARFHTYKLVDKNSTDNNNDESDDVVRYYNHPTNDFPLDNRVVLFVSPDCTKDDYTVVELSDLIRLIVIRFKNGATRHVNSWGRKLDDVICFKGKIYGVDRKGRVCSMDYKSLKMLKIVEEPLCEGSGSDNKKRLVVSCDELYLVYTVWGFKNIYPTTFKVLKLNEEEKKWDKLDQGIGNDRILFVTFDGCFFALAKDFPQWKGNCIVSRKECFPLYSNSRFFNIAMLKGVMGIVVYHFEGGDFRYLLEYPSYSEVLWPPPSWLWTDANLIPKEEIDEISPNYVQVAEHVQHVQQHVAHEGFNNQNNVDSAPAMHSPLKIFEKDVSQSKFLGVDVSSHSVPILKKIWAKYGNITEGHVVTSDCLLSWALESLAKIIIILPSSSGSSLDDSQAKYLESTLPDLQLMQFKLDWLVPLVKNALFLHKNKDIMELQMKKSKLQTELREVEKKLAEMGKLVPECQLASASSYLKDVLC</sequence>
<feature type="domain" description="KIB1-4 beta-propeller" evidence="2">
    <location>
        <begin position="90"/>
        <end position="342"/>
    </location>
</feature>
<keyword evidence="1" id="KW-0175">Coiled coil</keyword>
<dbReference type="AlphaFoldDB" id="A0A803L8B2"/>
<proteinExistence type="predicted"/>
<dbReference type="Gramene" id="AUR62008101-RA">
    <property type="protein sequence ID" value="AUR62008101-RA:cds"/>
    <property type="gene ID" value="AUR62008101"/>
</dbReference>
<evidence type="ECO:0000259" key="2">
    <source>
        <dbReference type="Pfam" id="PF03478"/>
    </source>
</evidence>
<protein>
    <recommendedName>
        <fullName evidence="2">KIB1-4 beta-propeller domain-containing protein</fullName>
    </recommendedName>
</protein>
<dbReference type="Proteomes" id="UP000596660">
    <property type="component" value="Unplaced"/>
</dbReference>
<evidence type="ECO:0000256" key="1">
    <source>
        <dbReference type="SAM" id="Coils"/>
    </source>
</evidence>
<dbReference type="InterPro" id="IPR036047">
    <property type="entry name" value="F-box-like_dom_sf"/>
</dbReference>
<keyword evidence="4" id="KW-1185">Reference proteome</keyword>
<evidence type="ECO:0000313" key="3">
    <source>
        <dbReference type="EnsemblPlants" id="AUR62008101-RA:cds"/>
    </source>
</evidence>
<dbReference type="Pfam" id="PF05278">
    <property type="entry name" value="PEARLI-4"/>
    <property type="match status" value="1"/>
</dbReference>
<dbReference type="PANTHER" id="PTHR47123">
    <property type="entry name" value="F-BOX PROTEIN SKIP23"/>
    <property type="match status" value="1"/>
</dbReference>
<dbReference type="InterPro" id="IPR051304">
    <property type="entry name" value="SCF_F-box_domain"/>
</dbReference>
<reference evidence="3" key="2">
    <citation type="submission" date="2021-03" db="UniProtKB">
        <authorList>
            <consortium name="EnsemblPlants"/>
        </authorList>
    </citation>
    <scope>IDENTIFICATION</scope>
</reference>
<dbReference type="InterPro" id="IPR005174">
    <property type="entry name" value="KIB1-4_b-propeller"/>
</dbReference>
<accession>A0A803L8B2</accession>
<name>A0A803L8B2_CHEQI</name>
<reference evidence="3" key="1">
    <citation type="journal article" date="2017" name="Nature">
        <title>The genome of Chenopodium quinoa.</title>
        <authorList>
            <person name="Jarvis D.E."/>
            <person name="Ho Y.S."/>
            <person name="Lightfoot D.J."/>
            <person name="Schmoeckel S.M."/>
            <person name="Li B."/>
            <person name="Borm T.J.A."/>
            <person name="Ohyanagi H."/>
            <person name="Mineta K."/>
            <person name="Michell C.T."/>
            <person name="Saber N."/>
            <person name="Kharbatia N.M."/>
            <person name="Rupper R.R."/>
            <person name="Sharp A.R."/>
            <person name="Dally N."/>
            <person name="Boughton B.A."/>
            <person name="Woo Y.H."/>
            <person name="Gao G."/>
            <person name="Schijlen E.G.W.M."/>
            <person name="Guo X."/>
            <person name="Momin A.A."/>
            <person name="Negrao S."/>
            <person name="Al-Babili S."/>
            <person name="Gehring C."/>
            <person name="Roessner U."/>
            <person name="Jung C."/>
            <person name="Murphy K."/>
            <person name="Arold S.T."/>
            <person name="Gojobori T."/>
            <person name="van der Linden C.G."/>
            <person name="van Loo E.N."/>
            <person name="Jellen E.N."/>
            <person name="Maughan P.J."/>
            <person name="Tester M."/>
        </authorList>
    </citation>
    <scope>NUCLEOTIDE SEQUENCE [LARGE SCALE GENOMIC DNA]</scope>
    <source>
        <strain evidence="3">cv. PI 614886</strain>
    </source>
</reference>
<dbReference type="EnsemblPlants" id="AUR62008101-RA">
    <property type="protein sequence ID" value="AUR62008101-RA:cds"/>
    <property type="gene ID" value="AUR62008101"/>
</dbReference>